<dbReference type="AlphaFoldDB" id="A0A1F2WNV3"/>
<dbReference type="GO" id="GO:0047617">
    <property type="term" value="F:fatty acyl-CoA hydrolase activity"/>
    <property type="evidence" value="ECO:0007669"/>
    <property type="project" value="InterPro"/>
</dbReference>
<feature type="domain" description="Thioesterase" evidence="3">
    <location>
        <begin position="25"/>
        <end position="101"/>
    </location>
</feature>
<dbReference type="Gene3D" id="3.10.129.10">
    <property type="entry name" value="Hotdog Thioesterase"/>
    <property type="match status" value="1"/>
</dbReference>
<dbReference type="InterPro" id="IPR039298">
    <property type="entry name" value="ACOT13"/>
</dbReference>
<organism evidence="4 5">
    <name type="scientific">Candidatus Solincola sediminis</name>
    <dbReference type="NCBI Taxonomy" id="1797199"/>
    <lineage>
        <taxon>Bacteria</taxon>
        <taxon>Bacillati</taxon>
        <taxon>Actinomycetota</taxon>
        <taxon>Candidatus Geothermincolia</taxon>
        <taxon>Candidatus Geothermincolales</taxon>
        <taxon>Candidatus Geothermincolaceae</taxon>
        <taxon>Candidatus Solincola</taxon>
    </lineage>
</organism>
<evidence type="ECO:0000259" key="3">
    <source>
        <dbReference type="Pfam" id="PF03061"/>
    </source>
</evidence>
<reference evidence="4 5" key="1">
    <citation type="journal article" date="2016" name="Nat. Commun.">
        <title>Thousands of microbial genomes shed light on interconnected biogeochemical processes in an aquifer system.</title>
        <authorList>
            <person name="Anantharaman K."/>
            <person name="Brown C.T."/>
            <person name="Hug L.A."/>
            <person name="Sharon I."/>
            <person name="Castelle C.J."/>
            <person name="Probst A.J."/>
            <person name="Thomas B.C."/>
            <person name="Singh A."/>
            <person name="Wilkins M.J."/>
            <person name="Karaoz U."/>
            <person name="Brodie E.L."/>
            <person name="Williams K.H."/>
            <person name="Hubbard S.S."/>
            <person name="Banfield J.F."/>
        </authorList>
    </citation>
    <scope>NUCLEOTIDE SEQUENCE [LARGE SCALE GENOMIC DNA]</scope>
</reference>
<dbReference type="InterPro" id="IPR003736">
    <property type="entry name" value="PAAI_dom"/>
</dbReference>
<comment type="caution">
    <text evidence="4">The sequence shown here is derived from an EMBL/GenBank/DDBJ whole genome shotgun (WGS) entry which is preliminary data.</text>
</comment>
<keyword evidence="2" id="KW-0378">Hydrolase</keyword>
<gene>
    <name evidence="4" type="ORF">A2Y75_02790</name>
</gene>
<dbReference type="SUPFAM" id="SSF54637">
    <property type="entry name" value="Thioesterase/thiol ester dehydrase-isomerase"/>
    <property type="match status" value="1"/>
</dbReference>
<dbReference type="Proteomes" id="UP000177876">
    <property type="component" value="Unassembled WGS sequence"/>
</dbReference>
<sequence>MQVLEAGEGRSRLRLPVRDDFKNLYGILHGGVIAALLDSSCTIAVGSLMESDEEAVTVDQHISYISNVSKGVLFGEGRAVHKGRYTGVSRAEVRDEEGKLLAVGTATIFFNRKDSGDSDTEHGGQ</sequence>
<dbReference type="PANTHER" id="PTHR21660">
    <property type="entry name" value="THIOESTERASE SUPERFAMILY MEMBER-RELATED"/>
    <property type="match status" value="1"/>
</dbReference>
<name>A0A1F2WNV3_9ACTN</name>
<dbReference type="CDD" id="cd03443">
    <property type="entry name" value="PaaI_thioesterase"/>
    <property type="match status" value="1"/>
</dbReference>
<dbReference type="EMBL" id="MELK01000022">
    <property type="protein sequence ID" value="OFW58529.1"/>
    <property type="molecule type" value="Genomic_DNA"/>
</dbReference>
<dbReference type="Pfam" id="PF03061">
    <property type="entry name" value="4HBT"/>
    <property type="match status" value="1"/>
</dbReference>
<dbReference type="NCBIfam" id="TIGR00369">
    <property type="entry name" value="unchar_dom_1"/>
    <property type="match status" value="1"/>
</dbReference>
<proteinExistence type="inferred from homology"/>
<comment type="similarity">
    <text evidence="1">Belongs to the thioesterase PaaI family.</text>
</comment>
<dbReference type="InterPro" id="IPR029069">
    <property type="entry name" value="HotDog_dom_sf"/>
</dbReference>
<dbReference type="STRING" id="1797197.A2Y75_02790"/>
<protein>
    <recommendedName>
        <fullName evidence="3">Thioesterase domain-containing protein</fullName>
    </recommendedName>
</protein>
<evidence type="ECO:0000256" key="1">
    <source>
        <dbReference type="ARBA" id="ARBA00008324"/>
    </source>
</evidence>
<dbReference type="InterPro" id="IPR006683">
    <property type="entry name" value="Thioestr_dom"/>
</dbReference>
<evidence type="ECO:0000313" key="4">
    <source>
        <dbReference type="EMBL" id="OFW58529.1"/>
    </source>
</evidence>
<dbReference type="PANTHER" id="PTHR21660:SF1">
    <property type="entry name" value="ACYL-COENZYME A THIOESTERASE 13"/>
    <property type="match status" value="1"/>
</dbReference>
<evidence type="ECO:0000256" key="2">
    <source>
        <dbReference type="ARBA" id="ARBA00022801"/>
    </source>
</evidence>
<evidence type="ECO:0000313" key="5">
    <source>
        <dbReference type="Proteomes" id="UP000177876"/>
    </source>
</evidence>
<accession>A0A1F2WNV3</accession>